<dbReference type="Proteomes" id="UP001596112">
    <property type="component" value="Unassembled WGS sequence"/>
</dbReference>
<dbReference type="InterPro" id="IPR051200">
    <property type="entry name" value="Host-pathogen_enzymatic-act"/>
</dbReference>
<sequence>MRIRTLPAATALAVLFSSAALAVGTAAPAAADSTMVLPAASSADIVVDGVHQRVFISDPRGGKIVVTDFHGIVVKQLTNLPGVQGLELSADSGTLYAAVRDADAVVAVDTATSTESARYTVGDAPVSLALAGGKVWFGYGAAGSGDLGSLDLSGEEPVVALDQDTTHLWYYAPVLDAAPGAGALVAGEPSGNKLAVYDVSSGTASRTAAVDTGGSNMGDLAVTPDGQRVIVASGAPYHHQVFRTSDLTADGTYASDSYPNSVAVAPDGTVAAGIDGIYEPDIYIYKPGSTTAVREYDFPNTGSGSGGDELPDSGLAWAPDASRLFAVTYNDEGVYSLRVLEAPTRATTTVSVNAPATATRAKKLTVTGKVTSKAALPAGVKLTVTRTDLENTSGKALAAVTVAADGTYSFSDTPTVGGKVKYTVRYAGDADHAPGSASDTVEVSRATAALTLDKNRRTYAYGTDVKFTAHLGTTYKNRKLEIWADPYGSDKPNKLVKSGTVNSSGNLSATLDLKRDTKVSVKFAGDARYKPKTVTSTVYTKVRISSSISGHYKTQTAWGQKYHYVRKSKDPVLKTTMTYHPGRKQRLQLQAYYQGAWRDAGSEYFELGTSGRSDVTLTGTPTTNIRFRFRSEYHDTTSGDNVNTTTYGAWKYFIFTS</sequence>
<dbReference type="PANTHER" id="PTHR47197:SF3">
    <property type="entry name" value="DIHYDRO-HEME D1 DEHYDROGENASE"/>
    <property type="match status" value="1"/>
</dbReference>
<dbReference type="PANTHER" id="PTHR47197">
    <property type="entry name" value="PROTEIN NIRF"/>
    <property type="match status" value="1"/>
</dbReference>
<feature type="chain" id="PRO_5045653592" evidence="1">
    <location>
        <begin position="23"/>
        <end position="657"/>
    </location>
</feature>
<dbReference type="RefSeq" id="WP_272168347.1">
    <property type="nucleotide sequence ID" value="NZ_JAQOSL010000003.1"/>
</dbReference>
<keyword evidence="3" id="KW-1185">Reference proteome</keyword>
<proteinExistence type="predicted"/>
<keyword evidence="1" id="KW-0732">Signal</keyword>
<evidence type="ECO:0000313" key="3">
    <source>
        <dbReference type="Proteomes" id="UP001596112"/>
    </source>
</evidence>
<dbReference type="SUPFAM" id="SSF75011">
    <property type="entry name" value="3-carboxy-cis,cis-mucoante lactonizing enzyme"/>
    <property type="match status" value="1"/>
</dbReference>
<accession>A0ABW1BBM7</accession>
<gene>
    <name evidence="2" type="ORF">ACFQGO_21850</name>
</gene>
<organism evidence="2 3">
    <name type="scientific">Streptomyces heilongjiangensis</name>
    <dbReference type="NCBI Taxonomy" id="945052"/>
    <lineage>
        <taxon>Bacteria</taxon>
        <taxon>Bacillati</taxon>
        <taxon>Actinomycetota</taxon>
        <taxon>Actinomycetes</taxon>
        <taxon>Kitasatosporales</taxon>
        <taxon>Streptomycetaceae</taxon>
        <taxon>Streptomyces</taxon>
    </lineage>
</organism>
<evidence type="ECO:0000313" key="2">
    <source>
        <dbReference type="EMBL" id="MFC5810113.1"/>
    </source>
</evidence>
<feature type="signal peptide" evidence="1">
    <location>
        <begin position="1"/>
        <end position="22"/>
    </location>
</feature>
<protein>
    <submittedName>
        <fullName evidence="2">Ig-like domain repeat protein</fullName>
    </submittedName>
</protein>
<dbReference type="EMBL" id="JBHSNZ010000014">
    <property type="protein sequence ID" value="MFC5810113.1"/>
    <property type="molecule type" value="Genomic_DNA"/>
</dbReference>
<reference evidence="3" key="1">
    <citation type="journal article" date="2019" name="Int. J. Syst. Evol. Microbiol.">
        <title>The Global Catalogue of Microorganisms (GCM) 10K type strain sequencing project: providing services to taxonomists for standard genome sequencing and annotation.</title>
        <authorList>
            <consortium name="The Broad Institute Genomics Platform"/>
            <consortium name="The Broad Institute Genome Sequencing Center for Infectious Disease"/>
            <person name="Wu L."/>
            <person name="Ma J."/>
        </authorList>
    </citation>
    <scope>NUCLEOTIDE SEQUENCE [LARGE SCALE GENOMIC DNA]</scope>
    <source>
        <strain evidence="3">JCM 9918</strain>
    </source>
</reference>
<comment type="caution">
    <text evidence="2">The sequence shown here is derived from an EMBL/GenBank/DDBJ whole genome shotgun (WGS) entry which is preliminary data.</text>
</comment>
<dbReference type="InterPro" id="IPR015943">
    <property type="entry name" value="WD40/YVTN_repeat-like_dom_sf"/>
</dbReference>
<evidence type="ECO:0000256" key="1">
    <source>
        <dbReference type="SAM" id="SignalP"/>
    </source>
</evidence>
<name>A0ABW1BBM7_9ACTN</name>
<dbReference type="Gene3D" id="2.130.10.10">
    <property type="entry name" value="YVTN repeat-like/Quinoprotein amine dehydrogenase"/>
    <property type="match status" value="2"/>
</dbReference>